<gene>
    <name evidence="2" type="ORF">AVEN_106730_1</name>
</gene>
<dbReference type="AlphaFoldDB" id="A0A4Y2F156"/>
<accession>A0A4Y2F156</accession>
<keyword evidence="3" id="KW-1185">Reference proteome</keyword>
<name>A0A4Y2F156_ARAVE</name>
<feature type="compositionally biased region" description="Basic and acidic residues" evidence="1">
    <location>
        <begin position="9"/>
        <end position="18"/>
    </location>
</feature>
<evidence type="ECO:0000313" key="2">
    <source>
        <dbReference type="EMBL" id="GBM34497.1"/>
    </source>
</evidence>
<dbReference type="EMBL" id="BGPR01000761">
    <property type="protein sequence ID" value="GBM34497.1"/>
    <property type="molecule type" value="Genomic_DNA"/>
</dbReference>
<feature type="compositionally biased region" description="Basic residues" evidence="1">
    <location>
        <begin position="19"/>
        <end position="30"/>
    </location>
</feature>
<reference evidence="2 3" key="1">
    <citation type="journal article" date="2019" name="Sci. Rep.">
        <title>Orb-weaving spider Araneus ventricosus genome elucidates the spidroin gene catalogue.</title>
        <authorList>
            <person name="Kono N."/>
            <person name="Nakamura H."/>
            <person name="Ohtoshi R."/>
            <person name="Moran D.A.P."/>
            <person name="Shinohara A."/>
            <person name="Yoshida Y."/>
            <person name="Fujiwara M."/>
            <person name="Mori M."/>
            <person name="Tomita M."/>
            <person name="Arakawa K."/>
        </authorList>
    </citation>
    <scope>NUCLEOTIDE SEQUENCE [LARGE SCALE GENOMIC DNA]</scope>
</reference>
<dbReference type="Proteomes" id="UP000499080">
    <property type="component" value="Unassembled WGS sequence"/>
</dbReference>
<organism evidence="2 3">
    <name type="scientific">Araneus ventricosus</name>
    <name type="common">Orbweaver spider</name>
    <name type="synonym">Epeira ventricosa</name>
    <dbReference type="NCBI Taxonomy" id="182803"/>
    <lineage>
        <taxon>Eukaryota</taxon>
        <taxon>Metazoa</taxon>
        <taxon>Ecdysozoa</taxon>
        <taxon>Arthropoda</taxon>
        <taxon>Chelicerata</taxon>
        <taxon>Arachnida</taxon>
        <taxon>Araneae</taxon>
        <taxon>Araneomorphae</taxon>
        <taxon>Entelegynae</taxon>
        <taxon>Araneoidea</taxon>
        <taxon>Araneidae</taxon>
        <taxon>Araneus</taxon>
    </lineage>
</organism>
<protein>
    <submittedName>
        <fullName evidence="2">Uncharacterized protein</fullName>
    </submittedName>
</protein>
<evidence type="ECO:0000256" key="1">
    <source>
        <dbReference type="SAM" id="MobiDB-lite"/>
    </source>
</evidence>
<feature type="region of interest" description="Disordered" evidence="1">
    <location>
        <begin position="1"/>
        <end position="35"/>
    </location>
</feature>
<proteinExistence type="predicted"/>
<evidence type="ECO:0000313" key="3">
    <source>
        <dbReference type="Proteomes" id="UP000499080"/>
    </source>
</evidence>
<sequence length="116" mass="13126">MVMKSVRSRVRDESELQRKASKKQQSRGRSNRSAGVIRKCAGSHAHRCGMDALPSAPARVPLPSLGWGGSLKEIVRHRSCLWVSQNRSTHHQVGTLKPKMFNNRNRKNHLFLMLDS</sequence>
<comment type="caution">
    <text evidence="2">The sequence shown here is derived from an EMBL/GenBank/DDBJ whole genome shotgun (WGS) entry which is preliminary data.</text>
</comment>